<proteinExistence type="predicted"/>
<organism evidence="5 6">
    <name type="scientific">Riccia fluitans</name>
    <dbReference type="NCBI Taxonomy" id="41844"/>
    <lineage>
        <taxon>Eukaryota</taxon>
        <taxon>Viridiplantae</taxon>
        <taxon>Streptophyta</taxon>
        <taxon>Embryophyta</taxon>
        <taxon>Marchantiophyta</taxon>
        <taxon>Marchantiopsida</taxon>
        <taxon>Marchantiidae</taxon>
        <taxon>Marchantiales</taxon>
        <taxon>Ricciaceae</taxon>
        <taxon>Riccia</taxon>
    </lineage>
</organism>
<comment type="caution">
    <text evidence="5">The sequence shown here is derived from an EMBL/GenBank/DDBJ whole genome shotgun (WGS) entry which is preliminary data.</text>
</comment>
<dbReference type="AlphaFoldDB" id="A0ABD1Z6J5"/>
<accession>A0ABD1Z6J5</accession>
<dbReference type="CDD" id="cd11393">
    <property type="entry name" value="bHLH_AtbHLH_like"/>
    <property type="match status" value="1"/>
</dbReference>
<evidence type="ECO:0000256" key="2">
    <source>
        <dbReference type="ARBA" id="ARBA00023163"/>
    </source>
</evidence>
<keyword evidence="2" id="KW-0804">Transcription</keyword>
<dbReference type="Gene3D" id="4.10.280.10">
    <property type="entry name" value="Helix-loop-helix DNA-binding domain"/>
    <property type="match status" value="1"/>
</dbReference>
<sequence length="637" mass="69960">MTTLNPRLTSSSSRNYPGVGLTCGEPHAPAANYHAGSSCQMLTEVNYLPYQCPQVQRLLHHHVKGPQGNDFQMQGNFSPIQEQYPPRHCPHQMCQQIGAAKGFSNSPANRNICAPQMIMNEGSIAPSQGPLKTHNDYYTHAQPHDAHGSSQNPMRACANSSAFGGLTTGCCSSEGHQFEALDFDGCPKLQTPVQGLHALPAEHFMDQSYPLTLGADLLEAYPSPHMHPYSTNIPLGARVPASLGSSSFLGGEDLVTVDLSTGIIMGMNSEPVTMGSSVSNVNTRGTIRSRVSRKNVRAVNRAAQSSEAGAAAPFKNLQVQTVPSSEILGHQMENGSEAPGSLMANDLMESDILTDVNDISLDTVISNSMLADDPLMTEPIAALSQQQSTGVQLNTEYEHVHRQTAATPKLRVNHASAAGKNAGNGSKRRKHLMTSVARVATPASVEPRRTPNTFVTERLRREKVTEKYNVLKSLLPPSHKVDRASIIQETVAHVKDLKLQIAHLEKVKEEKMKRKREEELAEARKHGRAYEEIEELDYRWLEKTSRHGTHVDIRKVEDELQIRVVQRQMPGFILLRVLTALETKLKLELEILNGTGSVIDGYDVYTFKLRECGDKSCVITMEIVTQILDSLDTVFEG</sequence>
<dbReference type="PANTHER" id="PTHR46834:SF1">
    <property type="entry name" value="TRANSCRIPTION FACTOR BHLH10"/>
    <property type="match status" value="1"/>
</dbReference>
<dbReference type="Pfam" id="PF00010">
    <property type="entry name" value="HLH"/>
    <property type="match status" value="1"/>
</dbReference>
<feature type="domain" description="BHLH" evidence="4">
    <location>
        <begin position="448"/>
        <end position="497"/>
    </location>
</feature>
<feature type="coiled-coil region" evidence="3">
    <location>
        <begin position="494"/>
        <end position="524"/>
    </location>
</feature>
<dbReference type="InterPro" id="IPR036638">
    <property type="entry name" value="HLH_DNA-bd_sf"/>
</dbReference>
<protein>
    <recommendedName>
        <fullName evidence="4">BHLH domain-containing protein</fullName>
    </recommendedName>
</protein>
<dbReference type="InterPro" id="IPR045895">
    <property type="entry name" value="bHLH91-like"/>
</dbReference>
<dbReference type="SMART" id="SM00353">
    <property type="entry name" value="HLH"/>
    <property type="match status" value="1"/>
</dbReference>
<evidence type="ECO:0000259" key="4">
    <source>
        <dbReference type="PROSITE" id="PS50888"/>
    </source>
</evidence>
<dbReference type="Proteomes" id="UP001605036">
    <property type="component" value="Unassembled WGS sequence"/>
</dbReference>
<evidence type="ECO:0000313" key="6">
    <source>
        <dbReference type="Proteomes" id="UP001605036"/>
    </source>
</evidence>
<gene>
    <name evidence="5" type="ORF">R1flu_010995</name>
</gene>
<dbReference type="EMBL" id="JBHFFA010000002">
    <property type="protein sequence ID" value="KAL2643408.1"/>
    <property type="molecule type" value="Genomic_DNA"/>
</dbReference>
<dbReference type="PANTHER" id="PTHR46834">
    <property type="entry name" value="TRANSCRIPTION FACTOR BHLH91"/>
    <property type="match status" value="1"/>
</dbReference>
<keyword evidence="1" id="KW-0805">Transcription regulation</keyword>
<evidence type="ECO:0000313" key="5">
    <source>
        <dbReference type="EMBL" id="KAL2643408.1"/>
    </source>
</evidence>
<evidence type="ECO:0000256" key="1">
    <source>
        <dbReference type="ARBA" id="ARBA00023015"/>
    </source>
</evidence>
<dbReference type="PROSITE" id="PS50888">
    <property type="entry name" value="BHLH"/>
    <property type="match status" value="1"/>
</dbReference>
<evidence type="ECO:0000256" key="3">
    <source>
        <dbReference type="SAM" id="Coils"/>
    </source>
</evidence>
<dbReference type="InterPro" id="IPR045239">
    <property type="entry name" value="bHLH95_bHLH"/>
</dbReference>
<keyword evidence="3" id="KW-0175">Coiled coil</keyword>
<dbReference type="SUPFAM" id="SSF47459">
    <property type="entry name" value="HLH, helix-loop-helix DNA-binding domain"/>
    <property type="match status" value="1"/>
</dbReference>
<name>A0ABD1Z6J5_9MARC</name>
<dbReference type="InterPro" id="IPR011598">
    <property type="entry name" value="bHLH_dom"/>
</dbReference>
<reference evidence="5 6" key="1">
    <citation type="submission" date="2024-09" db="EMBL/GenBank/DDBJ databases">
        <title>Chromosome-scale assembly of Riccia fluitans.</title>
        <authorList>
            <person name="Paukszto L."/>
            <person name="Sawicki J."/>
            <person name="Karawczyk K."/>
            <person name="Piernik-Szablinska J."/>
            <person name="Szczecinska M."/>
            <person name="Mazdziarz M."/>
        </authorList>
    </citation>
    <scope>NUCLEOTIDE SEQUENCE [LARGE SCALE GENOMIC DNA]</scope>
    <source>
        <strain evidence="5">Rf_01</strain>
        <tissue evidence="5">Aerial parts of the thallus</tissue>
    </source>
</reference>
<keyword evidence="6" id="KW-1185">Reference proteome</keyword>